<comment type="caution">
    <text evidence="1">The sequence shown here is derived from an EMBL/GenBank/DDBJ whole genome shotgun (WGS) entry which is preliminary data.</text>
</comment>
<proteinExistence type="predicted"/>
<protein>
    <submittedName>
        <fullName evidence="1">Uncharacterized protein</fullName>
    </submittedName>
</protein>
<organism evidence="1 2">
    <name type="scientific">Taklimakanibacter albus</name>
    <dbReference type="NCBI Taxonomy" id="2800327"/>
    <lineage>
        <taxon>Bacteria</taxon>
        <taxon>Pseudomonadati</taxon>
        <taxon>Pseudomonadota</taxon>
        <taxon>Alphaproteobacteria</taxon>
        <taxon>Hyphomicrobiales</taxon>
        <taxon>Aestuariivirgaceae</taxon>
        <taxon>Taklimakanibacter</taxon>
    </lineage>
</organism>
<accession>A0ACC5R1J0</accession>
<evidence type="ECO:0000313" key="1">
    <source>
        <dbReference type="EMBL" id="MBK1866331.1"/>
    </source>
</evidence>
<dbReference type="Proteomes" id="UP000616151">
    <property type="component" value="Unassembled WGS sequence"/>
</dbReference>
<name>A0ACC5R1J0_9HYPH</name>
<dbReference type="EMBL" id="JAENHL010000006">
    <property type="protein sequence ID" value="MBK1866331.1"/>
    <property type="molecule type" value="Genomic_DNA"/>
</dbReference>
<keyword evidence="2" id="KW-1185">Reference proteome</keyword>
<evidence type="ECO:0000313" key="2">
    <source>
        <dbReference type="Proteomes" id="UP000616151"/>
    </source>
</evidence>
<gene>
    <name evidence="1" type="ORF">JHL16_08195</name>
</gene>
<reference evidence="1" key="1">
    <citation type="submission" date="2021-01" db="EMBL/GenBank/DDBJ databases">
        <authorList>
            <person name="Sun Q."/>
        </authorList>
    </citation>
    <scope>NUCLEOTIDE SEQUENCE</scope>
    <source>
        <strain evidence="1">YIM B02566</strain>
    </source>
</reference>
<sequence>MVRFAVVLLFAGVLAAGSAWAQTPKDQDQLPQSEEQSQTPKPQAPAQGTEQTPVQPPAAGAGEDLTEPPPPDTGDETDTEDSSPDDLSFGEIPDVTVIELTVDIARRSIDALALVRDKYKDANLENYESLQDFVDQTDEGKRFEADLKAAGFNTVDEWNVAVTSVSFAYSAITDNLTDDLTNQIAEIEKDTALAQDMKDRMIKGLKAMIPSENNKNVVQKLIDDPAYSEKLKLLAEEGE</sequence>